<protein>
    <submittedName>
        <fullName evidence="1">Uncharacterized protein</fullName>
    </submittedName>
</protein>
<organism evidence="1">
    <name type="scientific">Aegilops tauschii</name>
    <name type="common">Tausch's goatgrass</name>
    <name type="synonym">Aegilops squarrosa</name>
    <dbReference type="NCBI Taxonomy" id="37682"/>
    <lineage>
        <taxon>Eukaryota</taxon>
        <taxon>Viridiplantae</taxon>
        <taxon>Streptophyta</taxon>
        <taxon>Embryophyta</taxon>
        <taxon>Tracheophyta</taxon>
        <taxon>Spermatophyta</taxon>
        <taxon>Magnoliopsida</taxon>
        <taxon>Liliopsida</taxon>
        <taxon>Poales</taxon>
        <taxon>Poaceae</taxon>
        <taxon>BOP clade</taxon>
        <taxon>Pooideae</taxon>
        <taxon>Triticodae</taxon>
        <taxon>Triticeae</taxon>
        <taxon>Triticinae</taxon>
        <taxon>Aegilops</taxon>
    </lineage>
</organism>
<reference evidence="1" key="1">
    <citation type="submission" date="2015-06" db="UniProtKB">
        <authorList>
            <consortium name="EnsemblPlants"/>
        </authorList>
    </citation>
    <scope>IDENTIFICATION</scope>
</reference>
<dbReference type="EnsemblPlants" id="EMT08038">
    <property type="protein sequence ID" value="EMT08038"/>
    <property type="gene ID" value="F775_24443"/>
</dbReference>
<evidence type="ECO:0000313" key="1">
    <source>
        <dbReference type="EnsemblPlants" id="EMT08038"/>
    </source>
</evidence>
<proteinExistence type="predicted"/>
<dbReference type="AlphaFoldDB" id="M8BYK8"/>
<sequence length="286" mass="31508">MTKLYKIHSHAHIQALQARANELGHSNKSMLVNLVSLESVRIARESYALLRPLIKESWIWACPELEILLVVAGLSLEIQKLEHDVLPQLMVQEAKLERGALEALLLMKNSAITLLDLRKCFILALGVLLADEDLVSARVKKLSIMLKDTADDVLNGNRDIVWLQERAPLLVQLVTDVLETPCIVGYDSSSRALRGSGINGRSSEDATSPGALHPSSPLRKTSFSIMDSTSHNQVCVVSWALVMDGDVAIARGRTVGSRLWLHPDQILSFAAPYRTPWNGASAFYSP</sequence>
<accession>M8BYK8</accession>
<name>M8BYK8_AEGTA</name>